<dbReference type="Pfam" id="PF19305">
    <property type="entry name" value="MmgE_PrpD_C"/>
    <property type="match status" value="1"/>
</dbReference>
<evidence type="ECO:0000313" key="4">
    <source>
        <dbReference type="EMBL" id="TDO51678.1"/>
    </source>
</evidence>
<comment type="caution">
    <text evidence="4">The sequence shown here is derived from an EMBL/GenBank/DDBJ whole genome shotgun (WGS) entry which is preliminary data.</text>
</comment>
<dbReference type="RefSeq" id="WP_133799584.1">
    <property type="nucleotide sequence ID" value="NZ_SNWQ01000003.1"/>
</dbReference>
<gene>
    <name evidence="4" type="ORF">EV643_103417</name>
</gene>
<protein>
    <submittedName>
        <fullName evidence="4">2-methylcitrate dehydratase PrpD</fullName>
    </submittedName>
</protein>
<sequence length="461" mass="48545">MTERERDLSYDFAAMAAETTIDALPDPAIEAAKMSILDTVGVSVAASGTEPAVQAMLDLVADDGGPGEAVIWGLGQRVPAANAAFANGALAHCLDFDDQTPWGQHASSSVVPAAIAVAERKGGVSGPSLIAAVAAGQDIFARLRCHVGWRKDWNLSSAIGIYAGTAAASRILGMPGRAVQHALGIASQQSAGLAEVLAGTGSDLRAVYAGFSARGAVTATLLAERGLTGVDQLFEGPYGVFNTYFGGHYDREPMLAGLGHEYRGAGTLYKLWPSVGTSHSHIHAMIELMSENALAGEDLREIRVYVGDYHQLMCTPLATRQAPQTLVDAKFSLPFLLALAAVHRSVKVEHFTAAGLDDDRVRAVAAKILPVADASLDWKLELPPGRVEVITNDGRRFSKIGSGYPGSVTRPTPWSDLAQKFRDCAALAARKPSADQVETIIAMCRDLETIDDVSEITGALG</sequence>
<name>A0A4R6KK29_9ACTN</name>
<dbReference type="SUPFAM" id="SSF103378">
    <property type="entry name" value="2-methylcitrate dehydratase PrpD"/>
    <property type="match status" value="1"/>
</dbReference>
<evidence type="ECO:0000256" key="1">
    <source>
        <dbReference type="ARBA" id="ARBA00006174"/>
    </source>
</evidence>
<dbReference type="InterPro" id="IPR005656">
    <property type="entry name" value="MmgE_PrpD"/>
</dbReference>
<dbReference type="InterPro" id="IPR045336">
    <property type="entry name" value="MmgE_PrpD_N"/>
</dbReference>
<dbReference type="OrthoDB" id="9797528at2"/>
<proteinExistence type="inferred from homology"/>
<feature type="domain" description="MmgE/PrpD C-terminal" evidence="3">
    <location>
        <begin position="272"/>
        <end position="443"/>
    </location>
</feature>
<dbReference type="Proteomes" id="UP000295388">
    <property type="component" value="Unassembled WGS sequence"/>
</dbReference>
<evidence type="ECO:0000313" key="5">
    <source>
        <dbReference type="Proteomes" id="UP000295388"/>
    </source>
</evidence>
<dbReference type="Pfam" id="PF03972">
    <property type="entry name" value="MmgE_PrpD_N"/>
    <property type="match status" value="1"/>
</dbReference>
<dbReference type="Gene3D" id="1.10.4100.10">
    <property type="entry name" value="2-methylcitrate dehydratase PrpD"/>
    <property type="match status" value="1"/>
</dbReference>
<dbReference type="PANTHER" id="PTHR16943:SF8">
    <property type="entry name" value="2-METHYLCITRATE DEHYDRATASE"/>
    <property type="match status" value="1"/>
</dbReference>
<evidence type="ECO:0000259" key="3">
    <source>
        <dbReference type="Pfam" id="PF19305"/>
    </source>
</evidence>
<dbReference type="GO" id="GO:0016829">
    <property type="term" value="F:lyase activity"/>
    <property type="evidence" value="ECO:0007669"/>
    <property type="project" value="InterPro"/>
</dbReference>
<comment type="similarity">
    <text evidence="1">Belongs to the PrpD family.</text>
</comment>
<dbReference type="AlphaFoldDB" id="A0A4R6KK29"/>
<dbReference type="Gene3D" id="3.30.1330.120">
    <property type="entry name" value="2-methylcitrate dehydratase PrpD"/>
    <property type="match status" value="1"/>
</dbReference>
<reference evidence="4 5" key="1">
    <citation type="submission" date="2019-03" db="EMBL/GenBank/DDBJ databases">
        <title>Genomic Encyclopedia of Type Strains, Phase III (KMG-III): the genomes of soil and plant-associated and newly described type strains.</title>
        <authorList>
            <person name="Whitman W."/>
        </authorList>
    </citation>
    <scope>NUCLEOTIDE SEQUENCE [LARGE SCALE GENOMIC DNA]</scope>
    <source>
        <strain evidence="4 5">VKM Ac-2527</strain>
    </source>
</reference>
<dbReference type="EMBL" id="SNWQ01000003">
    <property type="protein sequence ID" value="TDO51678.1"/>
    <property type="molecule type" value="Genomic_DNA"/>
</dbReference>
<dbReference type="PANTHER" id="PTHR16943">
    <property type="entry name" value="2-METHYLCITRATE DEHYDRATASE-RELATED"/>
    <property type="match status" value="1"/>
</dbReference>
<evidence type="ECO:0000259" key="2">
    <source>
        <dbReference type="Pfam" id="PF03972"/>
    </source>
</evidence>
<dbReference type="InterPro" id="IPR042188">
    <property type="entry name" value="MmgE/PrpD_sf_2"/>
</dbReference>
<dbReference type="InterPro" id="IPR036148">
    <property type="entry name" value="MmgE/PrpD_sf"/>
</dbReference>
<keyword evidence="5" id="KW-1185">Reference proteome</keyword>
<organism evidence="4 5">
    <name type="scientific">Kribbella caucasensis</name>
    <dbReference type="NCBI Taxonomy" id="2512215"/>
    <lineage>
        <taxon>Bacteria</taxon>
        <taxon>Bacillati</taxon>
        <taxon>Actinomycetota</taxon>
        <taxon>Actinomycetes</taxon>
        <taxon>Propionibacteriales</taxon>
        <taxon>Kribbellaceae</taxon>
        <taxon>Kribbella</taxon>
    </lineage>
</organism>
<feature type="domain" description="MmgE/PrpD N-terminal" evidence="2">
    <location>
        <begin position="11"/>
        <end position="248"/>
    </location>
</feature>
<dbReference type="InterPro" id="IPR042183">
    <property type="entry name" value="MmgE/PrpD_sf_1"/>
</dbReference>
<accession>A0A4R6KK29</accession>
<dbReference type="InterPro" id="IPR045337">
    <property type="entry name" value="MmgE_PrpD_C"/>
</dbReference>